<feature type="compositionally biased region" description="Basic and acidic residues" evidence="1">
    <location>
        <begin position="103"/>
        <end position="113"/>
    </location>
</feature>
<keyword evidence="3" id="KW-1185">Reference proteome</keyword>
<protein>
    <recommendedName>
        <fullName evidence="4">Protein kinase domain-containing protein</fullName>
    </recommendedName>
</protein>
<proteinExistence type="predicted"/>
<dbReference type="Proteomes" id="UP001390339">
    <property type="component" value="Unassembled WGS sequence"/>
</dbReference>
<feature type="compositionally biased region" description="Basic and acidic residues" evidence="1">
    <location>
        <begin position="370"/>
        <end position="379"/>
    </location>
</feature>
<evidence type="ECO:0000313" key="3">
    <source>
        <dbReference type="Proteomes" id="UP001390339"/>
    </source>
</evidence>
<evidence type="ECO:0000313" key="2">
    <source>
        <dbReference type="EMBL" id="KAK8851951.1"/>
    </source>
</evidence>
<dbReference type="InterPro" id="IPR011009">
    <property type="entry name" value="Kinase-like_dom_sf"/>
</dbReference>
<feature type="region of interest" description="Disordered" evidence="1">
    <location>
        <begin position="614"/>
        <end position="645"/>
    </location>
</feature>
<feature type="region of interest" description="Disordered" evidence="1">
    <location>
        <begin position="75"/>
        <end position="171"/>
    </location>
</feature>
<evidence type="ECO:0008006" key="4">
    <source>
        <dbReference type="Google" id="ProtNLM"/>
    </source>
</evidence>
<reference evidence="2 3" key="1">
    <citation type="journal article" date="2024" name="IMA Fungus">
        <title>Apiospora arundinis, a panoply of carbohydrate-active enzymes and secondary metabolites.</title>
        <authorList>
            <person name="Sorensen T."/>
            <person name="Petersen C."/>
            <person name="Muurmann A.T."/>
            <person name="Christiansen J.V."/>
            <person name="Brundto M.L."/>
            <person name="Overgaard C.K."/>
            <person name="Boysen A.T."/>
            <person name="Wollenberg R.D."/>
            <person name="Larsen T.O."/>
            <person name="Sorensen J.L."/>
            <person name="Nielsen K.L."/>
            <person name="Sondergaard T.E."/>
        </authorList>
    </citation>
    <scope>NUCLEOTIDE SEQUENCE [LARGE SCALE GENOMIC DNA]</scope>
    <source>
        <strain evidence="2 3">AAU 773</strain>
    </source>
</reference>
<feature type="region of interest" description="Disordered" evidence="1">
    <location>
        <begin position="468"/>
        <end position="500"/>
    </location>
</feature>
<dbReference type="SUPFAM" id="SSF56112">
    <property type="entry name" value="Protein kinase-like (PK-like)"/>
    <property type="match status" value="1"/>
</dbReference>
<evidence type="ECO:0000256" key="1">
    <source>
        <dbReference type="SAM" id="MobiDB-lite"/>
    </source>
</evidence>
<organism evidence="2 3">
    <name type="scientific">Apiospora arundinis</name>
    <dbReference type="NCBI Taxonomy" id="335852"/>
    <lineage>
        <taxon>Eukaryota</taxon>
        <taxon>Fungi</taxon>
        <taxon>Dikarya</taxon>
        <taxon>Ascomycota</taxon>
        <taxon>Pezizomycotina</taxon>
        <taxon>Sordariomycetes</taxon>
        <taxon>Xylariomycetidae</taxon>
        <taxon>Amphisphaeriales</taxon>
        <taxon>Apiosporaceae</taxon>
        <taxon>Apiospora</taxon>
    </lineage>
</organism>
<feature type="compositionally biased region" description="Polar residues" evidence="1">
    <location>
        <begin position="469"/>
        <end position="488"/>
    </location>
</feature>
<accession>A0ABR2HSB2</accession>
<name>A0ABR2HSB2_9PEZI</name>
<feature type="compositionally biased region" description="Acidic residues" evidence="1">
    <location>
        <begin position="291"/>
        <end position="301"/>
    </location>
</feature>
<feature type="region of interest" description="Disordered" evidence="1">
    <location>
        <begin position="360"/>
        <end position="391"/>
    </location>
</feature>
<comment type="caution">
    <text evidence="2">The sequence shown here is derived from an EMBL/GenBank/DDBJ whole genome shotgun (WGS) entry which is preliminary data.</text>
</comment>
<gene>
    <name evidence="2" type="ORF">PGQ11_014430</name>
</gene>
<dbReference type="EMBL" id="JAPCWZ010000009">
    <property type="protein sequence ID" value="KAK8851951.1"/>
    <property type="molecule type" value="Genomic_DNA"/>
</dbReference>
<feature type="region of interest" description="Disordered" evidence="1">
    <location>
        <begin position="291"/>
        <end position="310"/>
    </location>
</feature>
<sequence length="645" mass="72177">MAQSLTTPYHDIGVYLPYCFAGKGNQWGHDEKLFAEGFLLIEALSRNEFVVQSIGNGKMYLNKLLEGGGKDFTGARPPELKISTAPTKGGSGDFFSTGYADDPQNKKIKDRMRAPGWWRPEETDVSISDQSDAYADQDGSDEEFYELRMDEEKEEGSEKGAAADAGSDKKWYDDILNEDDTDMDDDDGHDEDGKKRDLEIQLSDAPCFAKLMFWQRLAESPETPVYSLYFEHANGGTLANLRDRYRAARRRVPEHFIWHVAQQLGYALASLHYGLEPSDFDEELRVYHADDDDEADEGEEEPEKKKPRRVFHRNLLAHNVSLHYLGPKSGPKRYGERTEAFPEIRLGGFGGAFIQGDSRENLRPGAWGERGGEGKGEKMKKGKKDAKVPSPKAWEDVAGLGMILRELATTHVIGNDDASNSNDADGDEDRVNRVRVADANEVLHEHDKKPRYWPELTEALERFEWKGMTGSTEPETSSGAHPSPTAAQSPPLRLCDARPDGTHGYDDLADMEWVVHKFLPSAQSQVKWRDYHMSNGISTWEAMGGNYKTGDVSWTRPSRLMPFACGGDDGHGVARLQRLKALLEPWDELRGKPYEFVKISYALPKPSLDDLAPSLEAALRKPAVQGSSESSDGEENGRSKRARTH</sequence>